<dbReference type="GO" id="GO:0016342">
    <property type="term" value="C:catenin complex"/>
    <property type="evidence" value="ECO:0007669"/>
    <property type="project" value="TreeGrafter"/>
</dbReference>
<dbReference type="GO" id="GO:0016055">
    <property type="term" value="P:Wnt signaling pathway"/>
    <property type="evidence" value="ECO:0007669"/>
    <property type="project" value="UniProtKB-KW"/>
</dbReference>
<feature type="region of interest" description="Disordered" evidence="4">
    <location>
        <begin position="785"/>
        <end position="809"/>
    </location>
</feature>
<dbReference type="FunFam" id="1.25.10.10:FF:000305">
    <property type="entry name" value="Adenomatous polyposis coli"/>
    <property type="match status" value="1"/>
</dbReference>
<proteinExistence type="inferred from homology"/>
<dbReference type="InterPro" id="IPR009223">
    <property type="entry name" value="APC_rpt"/>
</dbReference>
<dbReference type="EMBL" id="OV725083">
    <property type="protein sequence ID" value="CAH1407665.1"/>
    <property type="molecule type" value="Genomic_DNA"/>
</dbReference>
<feature type="compositionally biased region" description="Basic and acidic residues" evidence="4">
    <location>
        <begin position="1422"/>
        <end position="1437"/>
    </location>
</feature>
<dbReference type="Gene3D" id="1.25.10.10">
    <property type="entry name" value="Leucine-rich Repeat Variant"/>
    <property type="match status" value="1"/>
</dbReference>
<dbReference type="Pfam" id="PF00514">
    <property type="entry name" value="Arm"/>
    <property type="match status" value="1"/>
</dbReference>
<evidence type="ECO:0000256" key="1">
    <source>
        <dbReference type="ARBA" id="ARBA00009051"/>
    </source>
</evidence>
<evidence type="ECO:0000256" key="3">
    <source>
        <dbReference type="PROSITE-ProRule" id="PRU00259"/>
    </source>
</evidence>
<evidence type="ECO:0000313" key="5">
    <source>
        <dbReference type="EMBL" id="CAH1407665.1"/>
    </source>
</evidence>
<accession>A0A9P0MWJ8</accession>
<dbReference type="GO" id="GO:0008017">
    <property type="term" value="F:microtubule binding"/>
    <property type="evidence" value="ECO:0007669"/>
    <property type="project" value="TreeGrafter"/>
</dbReference>
<dbReference type="PROSITE" id="PS50176">
    <property type="entry name" value="ARM_REPEAT"/>
    <property type="match status" value="2"/>
</dbReference>
<feature type="compositionally biased region" description="Basic and acidic residues" evidence="4">
    <location>
        <begin position="1193"/>
        <end position="1238"/>
    </location>
</feature>
<reference evidence="5" key="1">
    <citation type="submission" date="2022-01" db="EMBL/GenBank/DDBJ databases">
        <authorList>
            <person name="King R."/>
        </authorList>
    </citation>
    <scope>NUCLEOTIDE SEQUENCE</scope>
</reference>
<evidence type="ECO:0000313" key="6">
    <source>
        <dbReference type="Proteomes" id="UP001152798"/>
    </source>
</evidence>
<dbReference type="GO" id="GO:0001708">
    <property type="term" value="P:cell fate specification"/>
    <property type="evidence" value="ECO:0007669"/>
    <property type="project" value="TreeGrafter"/>
</dbReference>
<protein>
    <recommendedName>
        <fullName evidence="7">Adenomatous polyposis coli protein</fullName>
    </recommendedName>
</protein>
<dbReference type="InterPro" id="IPR041257">
    <property type="entry name" value="APC_rep"/>
</dbReference>
<evidence type="ECO:0000256" key="2">
    <source>
        <dbReference type="ARBA" id="ARBA00022687"/>
    </source>
</evidence>
<feature type="region of interest" description="Disordered" evidence="4">
    <location>
        <begin position="64"/>
        <end position="110"/>
    </location>
</feature>
<dbReference type="GO" id="GO:0008013">
    <property type="term" value="F:beta-catenin binding"/>
    <property type="evidence" value="ECO:0007669"/>
    <property type="project" value="InterPro"/>
</dbReference>
<keyword evidence="6" id="KW-1185">Reference proteome</keyword>
<dbReference type="GO" id="GO:0007399">
    <property type="term" value="P:nervous system development"/>
    <property type="evidence" value="ECO:0007669"/>
    <property type="project" value="TreeGrafter"/>
</dbReference>
<feature type="compositionally biased region" description="Low complexity" evidence="4">
    <location>
        <begin position="1354"/>
        <end position="1375"/>
    </location>
</feature>
<dbReference type="Proteomes" id="UP001152798">
    <property type="component" value="Chromosome 7"/>
</dbReference>
<feature type="compositionally biased region" description="Basic and acidic residues" evidence="4">
    <location>
        <begin position="78"/>
        <end position="88"/>
    </location>
</feature>
<feature type="compositionally biased region" description="Low complexity" evidence="4">
    <location>
        <begin position="1388"/>
        <end position="1399"/>
    </location>
</feature>
<dbReference type="PANTHER" id="PTHR12607:SF12">
    <property type="entry name" value="APC-LIKE, ISOFORM A-RELATED"/>
    <property type="match status" value="1"/>
</dbReference>
<dbReference type="InterPro" id="IPR000225">
    <property type="entry name" value="Armadillo"/>
</dbReference>
<gene>
    <name evidence="5" type="ORF">NEZAVI_LOCUS15337</name>
</gene>
<dbReference type="GO" id="GO:0005881">
    <property type="term" value="C:cytoplasmic microtubule"/>
    <property type="evidence" value="ECO:0007669"/>
    <property type="project" value="TreeGrafter"/>
</dbReference>
<dbReference type="GO" id="GO:0016477">
    <property type="term" value="P:cell migration"/>
    <property type="evidence" value="ECO:0007669"/>
    <property type="project" value="TreeGrafter"/>
</dbReference>
<dbReference type="InterPro" id="IPR016024">
    <property type="entry name" value="ARM-type_fold"/>
</dbReference>
<dbReference type="Pfam" id="PF18797">
    <property type="entry name" value="APC_rep"/>
    <property type="match status" value="1"/>
</dbReference>
<dbReference type="InterPro" id="IPR026818">
    <property type="entry name" value="Apc_fam"/>
</dbReference>
<dbReference type="SUPFAM" id="SSF48371">
    <property type="entry name" value="ARM repeat"/>
    <property type="match status" value="1"/>
</dbReference>
<dbReference type="InterPro" id="IPR011989">
    <property type="entry name" value="ARM-like"/>
</dbReference>
<keyword evidence="2" id="KW-0879">Wnt signaling pathway</keyword>
<evidence type="ECO:0000256" key="4">
    <source>
        <dbReference type="SAM" id="MobiDB-lite"/>
    </source>
</evidence>
<feature type="repeat" description="ARM" evidence="3">
    <location>
        <begin position="193"/>
        <end position="222"/>
    </location>
</feature>
<dbReference type="GO" id="GO:0090090">
    <property type="term" value="P:negative regulation of canonical Wnt signaling pathway"/>
    <property type="evidence" value="ECO:0007669"/>
    <property type="project" value="TreeGrafter"/>
</dbReference>
<dbReference type="GO" id="GO:0007389">
    <property type="term" value="P:pattern specification process"/>
    <property type="evidence" value="ECO:0007669"/>
    <property type="project" value="TreeGrafter"/>
</dbReference>
<name>A0A9P0MWJ8_NEZVI</name>
<dbReference type="GO" id="GO:0007026">
    <property type="term" value="P:negative regulation of microtubule depolymerization"/>
    <property type="evidence" value="ECO:0007669"/>
    <property type="project" value="TreeGrafter"/>
</dbReference>
<dbReference type="GO" id="GO:0030877">
    <property type="term" value="C:beta-catenin destruction complex"/>
    <property type="evidence" value="ECO:0007669"/>
    <property type="project" value="TreeGrafter"/>
</dbReference>
<organism evidence="5 6">
    <name type="scientific">Nezara viridula</name>
    <name type="common">Southern green stink bug</name>
    <name type="synonym">Cimex viridulus</name>
    <dbReference type="NCBI Taxonomy" id="85310"/>
    <lineage>
        <taxon>Eukaryota</taxon>
        <taxon>Metazoa</taxon>
        <taxon>Ecdysozoa</taxon>
        <taxon>Arthropoda</taxon>
        <taxon>Hexapoda</taxon>
        <taxon>Insecta</taxon>
        <taxon>Pterygota</taxon>
        <taxon>Neoptera</taxon>
        <taxon>Paraneoptera</taxon>
        <taxon>Hemiptera</taxon>
        <taxon>Heteroptera</taxon>
        <taxon>Panheteroptera</taxon>
        <taxon>Pentatomomorpha</taxon>
        <taxon>Pentatomoidea</taxon>
        <taxon>Pentatomidae</taxon>
        <taxon>Pentatominae</taxon>
        <taxon>Nezara</taxon>
    </lineage>
</organism>
<dbReference type="PANTHER" id="PTHR12607">
    <property type="entry name" value="ADENOMATOUS POLYPOSIS COLI PROTEIN FAMILY"/>
    <property type="match status" value="1"/>
</dbReference>
<feature type="repeat" description="ARM" evidence="3">
    <location>
        <begin position="426"/>
        <end position="460"/>
    </location>
</feature>
<feature type="compositionally biased region" description="Polar residues" evidence="4">
    <location>
        <begin position="1404"/>
        <end position="1414"/>
    </location>
</feature>
<sequence>MTLPVSSYEELLNRVRSITHETRQLQRQIDAPLLDHNENERQLNLAHSVNSEWNFKPRTESYSALDSSFTSSPPPKAPNKDVGMRWTKEQGASPEAKEQEETSSNALGNDRGMKLINQNPMCHSTSTVNSKQGTCDGGLSYSYSYSSEQLGTKVEIVYNLLSMLGTHDRAEMTSTLLAMSSSPDSCRAMRQSGCLSLLVQLVHSSGESSVVRERAAQALRNMVLCHGDDRRGRREARVLRLLDQIISYTDALHDDPQSHAEEGHPGPAIAALMKLSFDEEHRLAMCQLGALYVVARLVQVEARYNLDCCITVKRYAGMALTNLTFGDGNNKALLCSMKPFMTALVSQLSSSSEDLTQVTASVLRNLSWRADAASKQALREVGSVPALMKAAMSATREPTLKSVLSALWNLSAHCNLNKVDICGVEGALQYLVEMLNYQSTSKTLAVVENAGGILRNISSHIAVREDYRKILRDENCLAILLRQLQSASLTVVSNACGTLWNLSARCGTDQRTLVALGAVPMLTSLAHSRHRLIAMGASAALKNLLPVRLAQNHHHQAASGGATLSVRKRRALEAELNSSLSETCDNIEPCPNWDSEREILPVSQVKDNCDQINHSMQQMSLEETSELPVNYSLKYCENETKVSDSDHDTVNYSIKFKENETEEPKAYNPCFGEKVDPESDYAETDLDQLTDYSLRYNEEEQHDTSTPAADILNKCEDVDKEPVEVINNSVEVSPGKIIDSSKGGNLETPLMFSRCSSLGSVSSIEQQDDGHSSVVSEFSRMTSGIMSPSELPDSPTQTVPPSPRVKAPPVLPSVIEKEKPAGIFEDSVVAFKEESTPAQFSTATSLSDLTFDDEPHENNIERKDLELTAVSEEEDEHVLADCINIGMLNNRRSNLETVNTCPGTRIPRGTGIPVKTAPTHALDETLIEFCTEDTPASLSHATSRSELSMALSDASSDHILAECIQSGMPQPQTVNQTTEKKKTKTETASAGVKVSIVKPRPVSIPATRMRQLVAEDEISVFATEGSPGNFSIRSSLSDLTINSKPERNGLETPPQIAAENISPLSSLEPDVDDGEVITVLSATSGDDVTLAEQEDQALLMQLISSGMPSGMDSILSLTCSLEGERKKTESLLENVKPPPDMDDALDLDNSMVSVASLRSEIADDPSTPPLQRRLTPKQRRDLGNFRYNTYVIKGEEKNEPPKEMTELRTEGEPTDAKEKVKEKMTPKQRRQADRDRFRTRTINDAPPNLERLSSEDSSPPETDIQEAQESTSEAEEPPRPIVVKPPEVKTIRGGVRSSAIPVVRSPVKSNTKRKPGAVAPIQRQGTFTKEEPSSSSIPVPVRKVTSPLKKIPIGASKSTGNCSSSSASGRGRAASLPNKSGSSGVRPSASNQSLKSASSDGRWASNSSLNSQPVSRVAALWKRVDEAKKKQPVKDTRVWVSAEPKNKQMV</sequence>
<comment type="similarity">
    <text evidence="1">Belongs to the adenomatous polyposis coli (APC) family.</text>
</comment>
<evidence type="ECO:0008006" key="7">
    <source>
        <dbReference type="Google" id="ProtNLM"/>
    </source>
</evidence>
<dbReference type="Pfam" id="PF05923">
    <property type="entry name" value="APC_r"/>
    <property type="match status" value="3"/>
</dbReference>
<feature type="region of interest" description="Disordered" evidence="4">
    <location>
        <begin position="1159"/>
        <end position="1450"/>
    </location>
</feature>
<dbReference type="SMART" id="SM00185">
    <property type="entry name" value="ARM"/>
    <property type="match status" value="6"/>
</dbReference>